<feature type="coiled-coil region" evidence="1">
    <location>
        <begin position="9"/>
        <end position="55"/>
    </location>
</feature>
<dbReference type="Pfam" id="PF09424">
    <property type="entry name" value="YqeY"/>
    <property type="match status" value="1"/>
</dbReference>
<dbReference type="PANTHER" id="PTHR28055:SF1">
    <property type="entry name" value="ALTERED INHERITANCE OF MITOCHONDRIA PROTEIN 41, MITOCHONDRIAL"/>
    <property type="match status" value="1"/>
</dbReference>
<dbReference type="EMBL" id="CP040098">
    <property type="protein sequence ID" value="QCQ22934.1"/>
    <property type="molecule type" value="Genomic_DNA"/>
</dbReference>
<accession>A0A4P8L504</accession>
<evidence type="ECO:0000313" key="2">
    <source>
        <dbReference type="EMBL" id="QCQ22934.1"/>
    </source>
</evidence>
<dbReference type="AlphaFoldDB" id="A0A4P8L504"/>
<dbReference type="InterPro" id="IPR003789">
    <property type="entry name" value="Asn/Gln_tRNA_amidoTrase-B-like"/>
</dbReference>
<reference evidence="2 3" key="2">
    <citation type="submission" date="2019-05" db="EMBL/GenBank/DDBJ databases">
        <authorList>
            <person name="Suflita J.M."/>
            <person name="Marks C.R."/>
        </authorList>
    </citation>
    <scope>NUCLEOTIDE SEQUENCE [LARGE SCALE GENOMIC DNA]</scope>
    <source>
        <strain evidence="2 3">ALDC</strain>
    </source>
</reference>
<protein>
    <submittedName>
        <fullName evidence="2">GatB/YqeY domain-containing protein</fullName>
    </submittedName>
</protein>
<dbReference type="OrthoDB" id="9788127at2"/>
<name>A0A4P8L504_9BACT</name>
<dbReference type="Gene3D" id="1.10.1510.10">
    <property type="entry name" value="Uncharacterised protein YqeY/AIM41 PF09424, N-terminal domain"/>
    <property type="match status" value="1"/>
</dbReference>
<evidence type="ECO:0000313" key="3">
    <source>
        <dbReference type="Proteomes" id="UP000298602"/>
    </source>
</evidence>
<organism evidence="2 3">
    <name type="scientific">Desulfoglaeba alkanexedens ALDC</name>
    <dbReference type="NCBI Taxonomy" id="980445"/>
    <lineage>
        <taxon>Bacteria</taxon>
        <taxon>Pseudomonadati</taxon>
        <taxon>Thermodesulfobacteriota</taxon>
        <taxon>Syntrophobacteria</taxon>
        <taxon>Syntrophobacterales</taxon>
        <taxon>Syntrophobacteraceae</taxon>
        <taxon>Desulfoglaeba</taxon>
    </lineage>
</organism>
<dbReference type="InterPro" id="IPR019004">
    <property type="entry name" value="YqeY/Aim41"/>
</dbReference>
<dbReference type="InterPro" id="IPR023168">
    <property type="entry name" value="GatB_Yqey_C_2"/>
</dbReference>
<reference evidence="2 3" key="1">
    <citation type="submission" date="2019-05" db="EMBL/GenBank/DDBJ databases">
        <title>The Complete Genome Sequence of the n-alkane-degrading Desulfoglaeba alkanexedens ALDC reveals multiple alkylsuccinate synthase gene clusters.</title>
        <authorList>
            <person name="Callaghan A.V."/>
            <person name="Davidova I.A."/>
            <person name="Duncan K.E."/>
            <person name="Morris B."/>
            <person name="McInerney M.J."/>
        </authorList>
    </citation>
    <scope>NUCLEOTIDE SEQUENCE [LARGE SCALE GENOMIC DNA]</scope>
    <source>
        <strain evidence="2 3">ALDC</strain>
    </source>
</reference>
<dbReference type="PANTHER" id="PTHR28055">
    <property type="entry name" value="ALTERED INHERITANCE OF MITOCHONDRIA PROTEIN 41, MITOCHONDRIAL"/>
    <property type="match status" value="1"/>
</dbReference>
<dbReference type="InterPro" id="IPR042184">
    <property type="entry name" value="YqeY/Aim41_N"/>
</dbReference>
<keyword evidence="1" id="KW-0175">Coiled coil</keyword>
<dbReference type="Proteomes" id="UP000298602">
    <property type="component" value="Chromosome"/>
</dbReference>
<evidence type="ECO:0000256" key="1">
    <source>
        <dbReference type="SAM" id="Coils"/>
    </source>
</evidence>
<sequence length="153" mass="17189">MGGAIMTLKEQIEGALKDAIRSRDETRRNALRMLLTAMKNKEKEVRRELETAEIRQLIGAAMKQRREAAELYRKGGREDLASVEERESEVLREFLPEPLSREALEALVDEVIREVGAAGPKDMGKVMQAIMPKVAGRAEGKAVNDCVRRRLTS</sequence>
<dbReference type="GO" id="GO:0016884">
    <property type="term" value="F:carbon-nitrogen ligase activity, with glutamine as amido-N-donor"/>
    <property type="evidence" value="ECO:0007669"/>
    <property type="project" value="InterPro"/>
</dbReference>
<dbReference type="SUPFAM" id="SSF89095">
    <property type="entry name" value="GatB/YqeY motif"/>
    <property type="match status" value="1"/>
</dbReference>
<dbReference type="Gene3D" id="1.10.10.410">
    <property type="match status" value="1"/>
</dbReference>
<gene>
    <name evidence="2" type="ORF">FDQ92_12590</name>
</gene>
<dbReference type="KEGG" id="dax:FDQ92_12590"/>
<keyword evidence="3" id="KW-1185">Reference proteome</keyword>
<proteinExistence type="predicted"/>